<evidence type="ECO:0000259" key="6">
    <source>
        <dbReference type="Pfam" id="PF01778"/>
    </source>
</evidence>
<dbReference type="GO" id="GO:0030687">
    <property type="term" value="C:preribosome, large subunit precursor"/>
    <property type="evidence" value="ECO:0007669"/>
    <property type="project" value="TreeGrafter"/>
</dbReference>
<dbReference type="STRING" id="109895.A0A507DXQ4"/>
<feature type="region of interest" description="Disordered" evidence="5">
    <location>
        <begin position="198"/>
        <end position="310"/>
    </location>
</feature>
<dbReference type="PANTHER" id="PTHR23405">
    <property type="entry name" value="MAINTENANCE OF KILLER 16 MAK16 PROTEIN-RELATED"/>
    <property type="match status" value="1"/>
</dbReference>
<feature type="compositionally biased region" description="Basic and acidic residues" evidence="5">
    <location>
        <begin position="301"/>
        <end position="310"/>
    </location>
</feature>
<gene>
    <name evidence="7" type="ORF">PhCBS80983_g04520</name>
</gene>
<dbReference type="InterPro" id="IPR006958">
    <property type="entry name" value="Mak16"/>
</dbReference>
<dbReference type="Pfam" id="PF04874">
    <property type="entry name" value="Mak16"/>
    <property type="match status" value="1"/>
</dbReference>
<dbReference type="EMBL" id="QEAQ01000073">
    <property type="protein sequence ID" value="TPX56504.1"/>
    <property type="molecule type" value="Genomic_DNA"/>
</dbReference>
<proteinExistence type="inferred from homology"/>
<dbReference type="GO" id="GO:0000460">
    <property type="term" value="P:maturation of 5.8S rRNA"/>
    <property type="evidence" value="ECO:0007669"/>
    <property type="project" value="TreeGrafter"/>
</dbReference>
<evidence type="ECO:0000256" key="4">
    <source>
        <dbReference type="PIRNR" id="PIRNR003352"/>
    </source>
</evidence>
<dbReference type="Proteomes" id="UP000318582">
    <property type="component" value="Unassembled WGS sequence"/>
</dbReference>
<reference evidence="7 8" key="1">
    <citation type="journal article" date="2019" name="Sci. Rep.">
        <title>Comparative genomics of chytrid fungi reveal insights into the obligate biotrophic and pathogenic lifestyle of Synchytrium endobioticum.</title>
        <authorList>
            <person name="van de Vossenberg B.T.L.H."/>
            <person name="Warris S."/>
            <person name="Nguyen H.D.T."/>
            <person name="van Gent-Pelzer M.P.E."/>
            <person name="Joly D.L."/>
            <person name="van de Geest H.C."/>
            <person name="Bonants P.J.M."/>
            <person name="Smith D.S."/>
            <person name="Levesque C.A."/>
            <person name="van der Lee T.A.J."/>
        </authorList>
    </citation>
    <scope>NUCLEOTIDE SEQUENCE [LARGE SCALE GENOMIC DNA]</scope>
    <source>
        <strain evidence="7 8">CBS 809.83</strain>
    </source>
</reference>
<dbReference type="InterPro" id="IPR029004">
    <property type="entry name" value="Ribosomal_eL28/Mak16"/>
</dbReference>
<name>A0A507DXQ4_9FUNG</name>
<keyword evidence="8" id="KW-1185">Reference proteome</keyword>
<dbReference type="AlphaFoldDB" id="A0A507DXQ4"/>
<feature type="compositionally biased region" description="Acidic residues" evidence="5">
    <location>
        <begin position="198"/>
        <end position="228"/>
    </location>
</feature>
<dbReference type="FunFam" id="3.30.390.110:FF:000001">
    <property type="entry name" value="Protein MAK16 homolog"/>
    <property type="match status" value="1"/>
</dbReference>
<dbReference type="PANTHER" id="PTHR23405:SF4">
    <property type="entry name" value="PROTEIN MAK16 HOMOLOG"/>
    <property type="match status" value="1"/>
</dbReference>
<feature type="domain" description="Ribosomal eL28/Mak16" evidence="6">
    <location>
        <begin position="6"/>
        <end position="118"/>
    </location>
</feature>
<comment type="caution">
    <text evidence="7">The sequence shown here is derived from an EMBL/GenBank/DDBJ whole genome shotgun (WGS) entry which is preliminary data.</text>
</comment>
<evidence type="ECO:0000256" key="2">
    <source>
        <dbReference type="ARBA" id="ARBA00005514"/>
    </source>
</evidence>
<feature type="compositionally biased region" description="Acidic residues" evidence="5">
    <location>
        <begin position="259"/>
        <end position="268"/>
    </location>
</feature>
<dbReference type="Pfam" id="PF01778">
    <property type="entry name" value="Ribosomal_L28e"/>
    <property type="match status" value="1"/>
</dbReference>
<organism evidence="7 8">
    <name type="scientific">Powellomyces hirtus</name>
    <dbReference type="NCBI Taxonomy" id="109895"/>
    <lineage>
        <taxon>Eukaryota</taxon>
        <taxon>Fungi</taxon>
        <taxon>Fungi incertae sedis</taxon>
        <taxon>Chytridiomycota</taxon>
        <taxon>Chytridiomycota incertae sedis</taxon>
        <taxon>Chytridiomycetes</taxon>
        <taxon>Spizellomycetales</taxon>
        <taxon>Powellomycetaceae</taxon>
        <taxon>Powellomyces</taxon>
    </lineage>
</organism>
<evidence type="ECO:0000313" key="8">
    <source>
        <dbReference type="Proteomes" id="UP000318582"/>
    </source>
</evidence>
<keyword evidence="3 4" id="KW-0539">Nucleus</keyword>
<evidence type="ECO:0000256" key="5">
    <source>
        <dbReference type="SAM" id="MobiDB-lite"/>
    </source>
</evidence>
<sequence>MQCDEVIWKTIAHNFCSYKVKTTTQNFCRNEYNVTGLCNKQSCPLANSRYATVREHEGKLYLYMKTIERAHTPAKMWERVRLSRNYAQALEQIDKELIYWPEFSIHKCKQRMTKQTQYLIRMRKLQLKPRPQLIGVKKKIERREARREAKAEAAARLDQNIEKELLERLKKGVYGTDAIVNEKQSAFVGALDRLADQGELDVDEIEDEDEDMEEDEEMEMEEEDEDGFEREFVSDVSDDEDEDVMDVEDAAEFASGDSESSEESDEDVNQAQARKIQMLAKAAAKKDKRRARVEVEYETEQTPRDAQSHW</sequence>
<dbReference type="OrthoDB" id="10251342at2759"/>
<comment type="similarity">
    <text evidence="2 4">Belongs to the MAK16 family.</text>
</comment>
<feature type="compositionally biased region" description="Acidic residues" evidence="5">
    <location>
        <begin position="236"/>
        <end position="251"/>
    </location>
</feature>
<evidence type="ECO:0000256" key="1">
    <source>
        <dbReference type="ARBA" id="ARBA00004123"/>
    </source>
</evidence>
<evidence type="ECO:0000256" key="3">
    <source>
        <dbReference type="ARBA" id="ARBA00023242"/>
    </source>
</evidence>
<dbReference type="Gene3D" id="3.30.390.110">
    <property type="match status" value="1"/>
</dbReference>
<accession>A0A507DXQ4</accession>
<dbReference type="GO" id="GO:0000470">
    <property type="term" value="P:maturation of LSU-rRNA"/>
    <property type="evidence" value="ECO:0007669"/>
    <property type="project" value="TreeGrafter"/>
</dbReference>
<dbReference type="GO" id="GO:0005730">
    <property type="term" value="C:nucleolus"/>
    <property type="evidence" value="ECO:0007669"/>
    <property type="project" value="UniProtKB-UniRule"/>
</dbReference>
<dbReference type="PIRSF" id="PIRSF003352">
    <property type="entry name" value="MAK16"/>
    <property type="match status" value="1"/>
</dbReference>
<protein>
    <recommendedName>
        <fullName evidence="4">Protein MAK16</fullName>
    </recommendedName>
</protein>
<evidence type="ECO:0000313" key="7">
    <source>
        <dbReference type="EMBL" id="TPX56504.1"/>
    </source>
</evidence>
<comment type="subcellular location">
    <subcellularLocation>
        <location evidence="1">Nucleus</location>
    </subcellularLocation>
</comment>